<dbReference type="InterPro" id="IPR000424">
    <property type="entry name" value="Primosome_PriB/ssb"/>
</dbReference>
<reference evidence="5 6" key="1">
    <citation type="submission" date="2019-12" db="EMBL/GenBank/DDBJ databases">
        <authorList>
            <person name="Kim Y.S."/>
        </authorList>
    </citation>
    <scope>NUCLEOTIDE SEQUENCE [LARGE SCALE GENOMIC DNA]</scope>
    <source>
        <strain evidence="5 6">MMS17-SY077</strain>
    </source>
</reference>
<evidence type="ECO:0000256" key="1">
    <source>
        <dbReference type="ARBA" id="ARBA00023125"/>
    </source>
</evidence>
<dbReference type="CDD" id="cd04496">
    <property type="entry name" value="SSB_OBF"/>
    <property type="match status" value="1"/>
</dbReference>
<sequence length="191" mass="19892">MHDIITIRGTVGSDPRVYRSPSGVTVTTFRVASNHRVRDRESGEWSDGTTNWFTVSAFRALGDNAAKSLRKGQRVVVQGRLKIRDWTAGDKHGTSVDLEADTVGHDLAYGTADYVRVYTGLPTGLGDDETVAAGDAEGDVASGSEGADPEAGTAGDWGALGGAEDGADVLAAVFGDVVELADERAEPVAVG</sequence>
<dbReference type="Gene3D" id="2.40.50.140">
    <property type="entry name" value="Nucleic acid-binding proteins"/>
    <property type="match status" value="1"/>
</dbReference>
<comment type="subunit">
    <text evidence="2">Homotetramer.</text>
</comment>
<keyword evidence="1 2" id="KW-0238">DNA-binding</keyword>
<evidence type="ECO:0000256" key="2">
    <source>
        <dbReference type="HAMAP-Rule" id="MF_00984"/>
    </source>
</evidence>
<dbReference type="PANTHER" id="PTHR10302">
    <property type="entry name" value="SINGLE-STRANDED DNA-BINDING PROTEIN"/>
    <property type="match status" value="1"/>
</dbReference>
<feature type="region of interest" description="Disordered" evidence="4">
    <location>
        <begin position="137"/>
        <end position="159"/>
    </location>
</feature>
<keyword evidence="6" id="KW-1185">Reference proteome</keyword>
<name>A0A6I4NWA1_9MICO</name>
<comment type="caution">
    <text evidence="5">The sequence shown here is derived from an EMBL/GenBank/DDBJ whole genome shotgun (WGS) entry which is preliminary data.</text>
</comment>
<dbReference type="Proteomes" id="UP000438182">
    <property type="component" value="Unassembled WGS sequence"/>
</dbReference>
<dbReference type="EMBL" id="WSTA01000005">
    <property type="protein sequence ID" value="MWB97372.1"/>
    <property type="molecule type" value="Genomic_DNA"/>
</dbReference>
<dbReference type="HAMAP" id="MF_00984">
    <property type="entry name" value="SSB"/>
    <property type="match status" value="1"/>
</dbReference>
<dbReference type="PROSITE" id="PS50935">
    <property type="entry name" value="SSB"/>
    <property type="match status" value="1"/>
</dbReference>
<dbReference type="Pfam" id="PF00436">
    <property type="entry name" value="SSB"/>
    <property type="match status" value="1"/>
</dbReference>
<evidence type="ECO:0000313" key="6">
    <source>
        <dbReference type="Proteomes" id="UP000438182"/>
    </source>
</evidence>
<dbReference type="GO" id="GO:0003697">
    <property type="term" value="F:single-stranded DNA binding"/>
    <property type="evidence" value="ECO:0007669"/>
    <property type="project" value="UniProtKB-UniRule"/>
</dbReference>
<proteinExistence type="inferred from homology"/>
<accession>A0A6I4NWA1</accession>
<dbReference type="RefSeq" id="WP_160422716.1">
    <property type="nucleotide sequence ID" value="NZ_WSTA01000005.1"/>
</dbReference>
<dbReference type="InterPro" id="IPR012340">
    <property type="entry name" value="NA-bd_OB-fold"/>
</dbReference>
<evidence type="ECO:0000256" key="3">
    <source>
        <dbReference type="RuleBase" id="RU000524"/>
    </source>
</evidence>
<evidence type="ECO:0000313" key="5">
    <source>
        <dbReference type="EMBL" id="MWB97372.1"/>
    </source>
</evidence>
<dbReference type="PANTHER" id="PTHR10302:SF27">
    <property type="entry name" value="SINGLE-STRANDED DNA-BINDING PROTEIN"/>
    <property type="match status" value="1"/>
</dbReference>
<protein>
    <recommendedName>
        <fullName evidence="2 3">Single-stranded DNA-binding protein</fullName>
        <shortName evidence="2">SSB</shortName>
    </recommendedName>
</protein>
<comment type="caution">
    <text evidence="2">Lacks conserved residue(s) required for the propagation of feature annotation.</text>
</comment>
<gene>
    <name evidence="5" type="primary">ssb</name>
    <name evidence="5" type="ORF">GB864_02190</name>
</gene>
<dbReference type="AlphaFoldDB" id="A0A6I4NWA1"/>
<dbReference type="GO" id="GO:0006260">
    <property type="term" value="P:DNA replication"/>
    <property type="evidence" value="ECO:0007669"/>
    <property type="project" value="InterPro"/>
</dbReference>
<dbReference type="NCBIfam" id="TIGR00621">
    <property type="entry name" value="ssb"/>
    <property type="match status" value="1"/>
</dbReference>
<dbReference type="InterPro" id="IPR011344">
    <property type="entry name" value="ssDNA-bd"/>
</dbReference>
<organism evidence="5 6">
    <name type="scientific">Agromyces seonyuensis</name>
    <dbReference type="NCBI Taxonomy" id="2662446"/>
    <lineage>
        <taxon>Bacteria</taxon>
        <taxon>Bacillati</taxon>
        <taxon>Actinomycetota</taxon>
        <taxon>Actinomycetes</taxon>
        <taxon>Micrococcales</taxon>
        <taxon>Microbacteriaceae</taxon>
        <taxon>Agromyces</taxon>
    </lineage>
</organism>
<dbReference type="SUPFAM" id="SSF50249">
    <property type="entry name" value="Nucleic acid-binding proteins"/>
    <property type="match status" value="1"/>
</dbReference>
<dbReference type="GO" id="GO:0009295">
    <property type="term" value="C:nucleoid"/>
    <property type="evidence" value="ECO:0007669"/>
    <property type="project" value="TreeGrafter"/>
</dbReference>
<evidence type="ECO:0000256" key="4">
    <source>
        <dbReference type="SAM" id="MobiDB-lite"/>
    </source>
</evidence>